<evidence type="ECO:0000313" key="2">
    <source>
        <dbReference type="EMBL" id="KAK5977966.1"/>
    </source>
</evidence>
<reference evidence="2 3" key="1">
    <citation type="submission" date="2019-10" db="EMBL/GenBank/DDBJ databases">
        <title>Assembly and Annotation for the nematode Trichostrongylus colubriformis.</title>
        <authorList>
            <person name="Martin J."/>
        </authorList>
    </citation>
    <scope>NUCLEOTIDE SEQUENCE [LARGE SCALE GENOMIC DNA]</scope>
    <source>
        <strain evidence="2">G859</strain>
        <tissue evidence="2">Whole worm</tissue>
    </source>
</reference>
<feature type="compositionally biased region" description="Basic and acidic residues" evidence="1">
    <location>
        <begin position="500"/>
        <end position="509"/>
    </location>
</feature>
<protein>
    <submittedName>
        <fullName evidence="2">M protein repeat protein</fullName>
    </submittedName>
</protein>
<accession>A0AAN8FFF7</accession>
<feature type="region of interest" description="Disordered" evidence="1">
    <location>
        <begin position="495"/>
        <end position="517"/>
    </location>
</feature>
<evidence type="ECO:0000313" key="3">
    <source>
        <dbReference type="Proteomes" id="UP001331761"/>
    </source>
</evidence>
<dbReference type="Proteomes" id="UP001331761">
    <property type="component" value="Unassembled WGS sequence"/>
</dbReference>
<comment type="caution">
    <text evidence="2">The sequence shown here is derived from an EMBL/GenBank/DDBJ whole genome shotgun (WGS) entry which is preliminary data.</text>
</comment>
<dbReference type="AlphaFoldDB" id="A0AAN8FFF7"/>
<proteinExistence type="predicted"/>
<evidence type="ECO:0000256" key="1">
    <source>
        <dbReference type="SAM" id="MobiDB-lite"/>
    </source>
</evidence>
<keyword evidence="3" id="KW-1185">Reference proteome</keyword>
<dbReference type="EMBL" id="WIXE01009980">
    <property type="protein sequence ID" value="KAK5977966.1"/>
    <property type="molecule type" value="Genomic_DNA"/>
</dbReference>
<feature type="region of interest" description="Disordered" evidence="1">
    <location>
        <begin position="980"/>
        <end position="1000"/>
    </location>
</feature>
<name>A0AAN8FFF7_TRICO</name>
<organism evidence="2 3">
    <name type="scientific">Trichostrongylus colubriformis</name>
    <name type="common">Black scour worm</name>
    <dbReference type="NCBI Taxonomy" id="6319"/>
    <lineage>
        <taxon>Eukaryota</taxon>
        <taxon>Metazoa</taxon>
        <taxon>Ecdysozoa</taxon>
        <taxon>Nematoda</taxon>
        <taxon>Chromadorea</taxon>
        <taxon>Rhabditida</taxon>
        <taxon>Rhabditina</taxon>
        <taxon>Rhabditomorpha</taxon>
        <taxon>Strongyloidea</taxon>
        <taxon>Trichostrongylidae</taxon>
        <taxon>Trichostrongylus</taxon>
    </lineage>
</organism>
<gene>
    <name evidence="2" type="ORF">GCK32_009074</name>
</gene>
<sequence length="1026" mass="119363">MRISNQESESTESAILGQQWETQKRQLESKLPVDVQLLMAQKRELTMQLDREQNEKHELFLQINSMIAQLAETQPAGEVEKLKSDNRELQRRVEELEDATNVERLKEENEELTNLLNETEAALATAKRDLEKKDAEIFELIRSSEGSTVSSEQLEVFERKLSDAEKVLKEEMATKEALQQSCEQLLSDGKEAEKKLVEWRLKHEEDQKTITELRNDLEQLEKEAKEMVARNRRWEFERDEEVKTLTETLMKFEATLKEKDSKINEIQVKLLDAQSRAEQAEMDLKSKEQQMVNTDRRVQQLQAQLDAKGNAAQEVELLREELKKAEERHDLILERHQKTEATALETSKGHKQLVDELERKLEAANEAKAETELKLSALQEKLQSSNNELNEKKECIKKLEGELSELQTEKKKLESRASVADELNTLMSSLSAVRAENGQYQEEIRALHSQVQEVKEELERSMEECDEWKGRAETAEKEKEIMEERITTEKEKLMALASSEESHKAHEAELESNTNKLQAENVKLKEETRDLHAELERVQSEQKVIEEESMRKLRELTEKCEAIQKDADTSRSKVGELEEEHGRFRNAAAEEKKRLLEISEERLRRVESLQEEVAEYEKKLKAAEDLTAAEEERYKSTCARLAEVEREYEEMKSSLQSIQGVKQGTVDKTFESETFAVRIKQQLEELEKDKATRLQKMAEEHRAHQERLEKRIEDMERARQEQIEELENQKRVLEELYQRRLEDTEKRLDEAVESHRAEIEKLEVALREKGVSQARELDELRKTSAEMTTAHIEQCEKLNKKIADLENRLGQASKNNAEMVANMQNMSVLLETEAKKREELAEERKKWLAEIDEKERLLDEARNSSEDEAKISALAAENVRLASEVLKAHTQAEKTLQVEKDLITKQFNEKLKLTANERDKLASDMEALRAKMKVMESRIEDQRSSIEQAEKIRKDEISSIQAELDAVRKEKAMLKDDLENLRSNNNGHPIPPPRRTISNMSSYTYNTQTDFTEIEDVHKLRSEIDK</sequence>
<dbReference type="Gene3D" id="1.10.287.1490">
    <property type="match status" value="1"/>
</dbReference>